<comment type="caution">
    <text evidence="1">The sequence shown here is derived from an EMBL/GenBank/DDBJ whole genome shotgun (WGS) entry which is preliminary data.</text>
</comment>
<sequence length="552" mass="60289">MKKLLFILISVVLTSCSEDDKSMDNTDNNLLSFNGEIILPPESSINVNSLTVSTSIDQTNVVDGEFQTKIGNDFTGIYVENELNETILMGYHYPNRPNNNIDANSTALALVMMSPSIVFLSENGKQDFIDSVLNDSNFTPLLQEIEENLLTNRPLFDQTNSELQNALTSLFQSASSRSANQEGIPVLVNSAGRLLSFSPGQGNLPNAYSTVISVLKDDVKIDELLVKGVQLVPNSVEDILSGNGGTFDDPVEVIYTLEGDGDFTFKFYTGKPGFGDGSTEHDKAFYENLGTFSNNLLLTLIPLLDNNDVACLSTIRNNILSTVQTISDVSSNSNAGIGTILYSANSTILNNLDGIVTCGTNSGININYSWFNKFIKQWNFINTAFNFISNGANTFNFSVQWAQTTSISECCYNAIGNDVQECGEIDLSGQWTLVQVSNYFANQYNSTQSCDESGNTTYGGFTYYGTPAIFSQNTFSLSVGFNQIFNFCSNNECADTNFCFNNPNQLLLAGNYNSNGNNTYTYSTSNGGGQIYVVNENTINIASTLGTLVYIR</sequence>
<evidence type="ECO:0000313" key="2">
    <source>
        <dbReference type="Proteomes" id="UP000294930"/>
    </source>
</evidence>
<reference evidence="1 2" key="1">
    <citation type="submission" date="2019-03" db="EMBL/GenBank/DDBJ databases">
        <title>Genomic Encyclopedia of Type Strains, Phase III (KMG-III): the genomes of soil and plant-associated and newly described type strains.</title>
        <authorList>
            <person name="Whitman W."/>
        </authorList>
    </citation>
    <scope>NUCLEOTIDE SEQUENCE [LARGE SCALE GENOMIC DNA]</scope>
    <source>
        <strain evidence="1 2">CGMCC 1.10957</strain>
    </source>
</reference>
<dbReference type="Proteomes" id="UP000294930">
    <property type="component" value="Unassembled WGS sequence"/>
</dbReference>
<keyword evidence="2" id="KW-1185">Reference proteome</keyword>
<proteinExistence type="predicted"/>
<dbReference type="RefSeq" id="WP_131508683.1">
    <property type="nucleotide sequence ID" value="NZ_SOQZ01000005.1"/>
</dbReference>
<dbReference type="EMBL" id="SOQZ01000005">
    <property type="protein sequence ID" value="TDY10538.1"/>
    <property type="molecule type" value="Genomic_DNA"/>
</dbReference>
<dbReference type="PROSITE" id="PS51257">
    <property type="entry name" value="PROKAR_LIPOPROTEIN"/>
    <property type="match status" value="1"/>
</dbReference>
<accession>A0ABY2G2P5</accession>
<organism evidence="1 2">
    <name type="scientific">Meridianimaribacter flavus</name>
    <dbReference type="NCBI Taxonomy" id="571115"/>
    <lineage>
        <taxon>Bacteria</taxon>
        <taxon>Pseudomonadati</taxon>
        <taxon>Bacteroidota</taxon>
        <taxon>Flavobacteriia</taxon>
        <taxon>Flavobacteriales</taxon>
        <taxon>Flavobacteriaceae</taxon>
        <taxon>Meridianimaribacter</taxon>
    </lineage>
</organism>
<protein>
    <submittedName>
        <fullName evidence="1">Uncharacterized protein</fullName>
    </submittedName>
</protein>
<gene>
    <name evidence="1" type="ORF">A8975_2264</name>
</gene>
<evidence type="ECO:0000313" key="1">
    <source>
        <dbReference type="EMBL" id="TDY10538.1"/>
    </source>
</evidence>
<name>A0ABY2G2P5_9FLAO</name>